<dbReference type="EMBL" id="VFIO01000010">
    <property type="protein sequence ID" value="TWR86932.1"/>
    <property type="molecule type" value="Genomic_DNA"/>
</dbReference>
<evidence type="ECO:0000256" key="1">
    <source>
        <dbReference type="ARBA" id="ARBA00009986"/>
    </source>
</evidence>
<evidence type="ECO:0000256" key="3">
    <source>
        <dbReference type="ARBA" id="ARBA00050769"/>
    </source>
</evidence>
<dbReference type="EC" id="1.2.1.26" evidence="5"/>
<dbReference type="PANTHER" id="PTHR43353">
    <property type="entry name" value="SUCCINATE-SEMIALDEHYDE DEHYDROGENASE, MITOCHONDRIAL"/>
    <property type="match status" value="1"/>
</dbReference>
<dbReference type="RefSeq" id="WP_146387183.1">
    <property type="nucleotide sequence ID" value="NZ_VFIO01000010.1"/>
</dbReference>
<name>A0A5C5Q256_9PSED</name>
<dbReference type="Proteomes" id="UP000318428">
    <property type="component" value="Unassembled WGS sequence"/>
</dbReference>
<evidence type="ECO:0000313" key="9">
    <source>
        <dbReference type="Proteomes" id="UP000317901"/>
    </source>
</evidence>
<dbReference type="Gene3D" id="3.40.605.10">
    <property type="entry name" value="Aldehyde Dehydrogenase, Chain A, domain 1"/>
    <property type="match status" value="1"/>
</dbReference>
<dbReference type="InterPro" id="IPR015590">
    <property type="entry name" value="Aldehyde_DH_dom"/>
</dbReference>
<dbReference type="PANTHER" id="PTHR43353:SF3">
    <property type="entry name" value="ALDEHYDE DEHYDROGENASE-RELATED"/>
    <property type="match status" value="1"/>
</dbReference>
<dbReference type="GO" id="GO:0047533">
    <property type="term" value="F:2,5-dioxovalerate dehydrogenase (NADP+) activity"/>
    <property type="evidence" value="ECO:0007669"/>
    <property type="project" value="UniProtKB-EC"/>
</dbReference>
<evidence type="ECO:0000313" key="8">
    <source>
        <dbReference type="EMBL" id="TWR98063.1"/>
    </source>
</evidence>
<feature type="domain" description="Aldehyde dehydrogenase" evidence="6">
    <location>
        <begin position="20"/>
        <end position="457"/>
    </location>
</feature>
<dbReference type="Pfam" id="PF00171">
    <property type="entry name" value="Aldedh"/>
    <property type="match status" value="1"/>
</dbReference>
<evidence type="ECO:0000256" key="2">
    <source>
        <dbReference type="ARBA" id="ARBA00023002"/>
    </source>
</evidence>
<reference evidence="9 10" key="1">
    <citation type="submission" date="2019-06" db="EMBL/GenBank/DDBJ databases">
        <title>Pseudomonas bimorpha sp. nov. isolated from bovine raw milk and skim milk concentrate.</title>
        <authorList>
            <person name="Hofmann K."/>
            <person name="Huptas C."/>
            <person name="Doll E."/>
            <person name="Scherer S."/>
            <person name="Wenning M."/>
        </authorList>
    </citation>
    <scope>NUCLEOTIDE SEQUENCE [LARGE SCALE GENOMIC DNA]</scope>
    <source>
        <strain evidence="7 10">DSM 108989</strain>
        <strain evidence="8 9">DSM 108990</strain>
    </source>
</reference>
<dbReference type="Proteomes" id="UP000317901">
    <property type="component" value="Unassembled WGS sequence"/>
</dbReference>
<dbReference type="FunFam" id="3.40.605.10:FF:000037">
    <property type="entry name" value="NADP-dependent fatty aldehyde dehydrogenase"/>
    <property type="match status" value="1"/>
</dbReference>
<evidence type="ECO:0000259" key="6">
    <source>
        <dbReference type="Pfam" id="PF00171"/>
    </source>
</evidence>
<evidence type="ECO:0000313" key="10">
    <source>
        <dbReference type="Proteomes" id="UP000318428"/>
    </source>
</evidence>
<organism evidence="8 9">
    <name type="scientific">Pseudomonas saxonica</name>
    <dbReference type="NCBI Taxonomy" id="2600598"/>
    <lineage>
        <taxon>Bacteria</taxon>
        <taxon>Pseudomonadati</taxon>
        <taxon>Pseudomonadota</taxon>
        <taxon>Gammaproteobacteria</taxon>
        <taxon>Pseudomonadales</taxon>
        <taxon>Pseudomonadaceae</taxon>
        <taxon>Pseudomonas</taxon>
    </lineage>
</organism>
<dbReference type="CDD" id="cd07129">
    <property type="entry name" value="ALDH_KGSADH"/>
    <property type="match status" value="1"/>
</dbReference>
<comment type="catalytic activity">
    <reaction evidence="3">
        <text>2,5-dioxopentanoate + NAD(+) + H2O = 2-oxoglutarate + NADH + 2 H(+)</text>
        <dbReference type="Rhea" id="RHEA:47152"/>
        <dbReference type="ChEBI" id="CHEBI:15377"/>
        <dbReference type="ChEBI" id="CHEBI:15378"/>
        <dbReference type="ChEBI" id="CHEBI:16810"/>
        <dbReference type="ChEBI" id="CHEBI:57540"/>
        <dbReference type="ChEBI" id="CHEBI:57945"/>
        <dbReference type="ChEBI" id="CHEBI:58136"/>
    </reaction>
</comment>
<keyword evidence="2" id="KW-0560">Oxidoreductase</keyword>
<dbReference type="AlphaFoldDB" id="A0A5C5Q256"/>
<evidence type="ECO:0000256" key="5">
    <source>
        <dbReference type="ARBA" id="ARBA00067023"/>
    </source>
</evidence>
<dbReference type="OrthoDB" id="9770537at2"/>
<protein>
    <recommendedName>
        <fullName evidence="5">2,5-dioxovalerate dehydrogenase</fullName>
        <ecNumber evidence="5">1.2.1.26</ecNumber>
    </recommendedName>
</protein>
<keyword evidence="10" id="KW-1185">Reference proteome</keyword>
<proteinExistence type="inferred from homology"/>
<evidence type="ECO:0000256" key="4">
    <source>
        <dbReference type="ARBA" id="ARBA00051918"/>
    </source>
</evidence>
<sequence length="527" mass="55420">MSTVTGHNFIGGRRSAAGTTTLESLDASTGQALPYRFYQATPEEVNDAANAADQAFVAFRQLSPERRAEFLDAVADEIDQLGDDFVAIVCAETALPAGRIQGERGRTSGQMRLFAKVLRRGDFLGARIDLALPDRKPLPRVDLRQYRIGVGAVAVFGASNFPLAFSTAGGDTAAAFAAGCPVVFKAHSGHMATADLVGCAIIRAAEKTGMPQGVFNMIFGAGVGEALVKHPAIQAVGFTGSLNGGNALSKMAAEREQPIPVFAEMSSINPVILLPQALAARGTQVASELAASVTMGAGQFCTNPGLVIGLRSPELTGFIEQLTQNMAAQAPQTLLNAGGLRSYAKGVEHLINHAGITHLAGHAQAGQQAQPQLFKADVSLLLNKDPLLQEEVFGPATIVIEVDDEAQLKAALLALRGQLTATLIGEPADLEQYQWLVPILEQKVGRILVNGYPTGVEVCDAMVHGGPYPATSDARGTSVGSLAIDRFLRPVCYQNYPDALLPPALQNSNPLGLQRLVNGEWSANAIA</sequence>
<gene>
    <name evidence="8" type="ORF">FJD37_05245</name>
    <name evidence="7" type="ORF">FJD38_20490</name>
</gene>
<comment type="similarity">
    <text evidence="1">Belongs to the aldehyde dehydrogenase family.</text>
</comment>
<dbReference type="InterPro" id="IPR016161">
    <property type="entry name" value="Ald_DH/histidinol_DH"/>
</dbReference>
<evidence type="ECO:0000313" key="7">
    <source>
        <dbReference type="EMBL" id="TWR86932.1"/>
    </source>
</evidence>
<dbReference type="Gene3D" id="3.40.309.10">
    <property type="entry name" value="Aldehyde Dehydrogenase, Chain A, domain 2"/>
    <property type="match status" value="1"/>
</dbReference>
<dbReference type="InterPro" id="IPR016163">
    <property type="entry name" value="Ald_DH_C"/>
</dbReference>
<dbReference type="InterPro" id="IPR044151">
    <property type="entry name" value="ALDH_KGSADH"/>
</dbReference>
<accession>A0A5C5Q256</accession>
<dbReference type="InterPro" id="IPR050740">
    <property type="entry name" value="Aldehyde_DH_Superfamily"/>
</dbReference>
<dbReference type="InterPro" id="IPR016162">
    <property type="entry name" value="Ald_DH_N"/>
</dbReference>
<dbReference type="EMBL" id="VFIP01000007">
    <property type="protein sequence ID" value="TWR98063.1"/>
    <property type="molecule type" value="Genomic_DNA"/>
</dbReference>
<comment type="caution">
    <text evidence="8">The sequence shown here is derived from an EMBL/GenBank/DDBJ whole genome shotgun (WGS) entry which is preliminary data.</text>
</comment>
<comment type="catalytic activity">
    <reaction evidence="4">
        <text>2,5-dioxopentanoate + NADP(+) + H2O = 2-oxoglutarate + NADPH + 2 H(+)</text>
        <dbReference type="Rhea" id="RHEA:11296"/>
        <dbReference type="ChEBI" id="CHEBI:15377"/>
        <dbReference type="ChEBI" id="CHEBI:15378"/>
        <dbReference type="ChEBI" id="CHEBI:16810"/>
        <dbReference type="ChEBI" id="CHEBI:57783"/>
        <dbReference type="ChEBI" id="CHEBI:58136"/>
        <dbReference type="ChEBI" id="CHEBI:58349"/>
        <dbReference type="EC" id="1.2.1.26"/>
    </reaction>
</comment>
<dbReference type="SUPFAM" id="SSF53720">
    <property type="entry name" value="ALDH-like"/>
    <property type="match status" value="1"/>
</dbReference>